<evidence type="ECO:0000256" key="1">
    <source>
        <dbReference type="SAM" id="SignalP"/>
    </source>
</evidence>
<sequence>MRHFLLTLLFLCSACVISIGSANAVQSMVLGVDREDIYGPLLKNKRVGLMVNQSSINKDGRHTIDKLLSEQDKFGFTVTTLFSVEHGIRGKADAGLGDDNHLDKQSGLPIISLYGRDEDGRARAHPTEAQLANVDVVIYDLQDVGVRYFTYTISLHHMLESLQASQKKLMVFDRPNPLGNHVYGPILEEKNMSGIGMHPIPMVHGLTSGEFARMIVGEGWLTHFDDSSWQAFGTPAYQLPPQDLVVISMANYTHDMPYSLPVRPSPNLRSDLAIQLYPSLGLFEATSVNMGRGSDHPFEQLGFPSRQFYVNTCYQVDINQQKTGWPHAGKQVCGENLSETDISQIKPTVRYFVDWWFKFKAAGYPMVIPAAQEAKYLDYQEAFFLLRPHWLAKLTGASNLVTLMNEASERKLSVDETVSFLESHWQPDVERYLQLREKYKIYP</sequence>
<name>A0A0H5LU27_YERIN</name>
<dbReference type="InterPro" id="IPR008302">
    <property type="entry name" value="NamZ"/>
</dbReference>
<reference evidence="5" key="1">
    <citation type="submission" date="2015-03" db="EMBL/GenBank/DDBJ databases">
        <authorList>
            <consortium name="Pathogen Informatics"/>
        </authorList>
    </citation>
    <scope>NUCLEOTIDE SEQUENCE [LARGE SCALE GENOMIC DNA]</scope>
    <source>
        <strain evidence="5">R148</strain>
    </source>
</reference>
<dbReference type="Gene3D" id="3.40.50.12170">
    <property type="entry name" value="Uncharacterised protein PF07075, DUF1343"/>
    <property type="match status" value="1"/>
</dbReference>
<proteinExistence type="predicted"/>
<feature type="domain" description="Peptidoglycan beta-N-acetylmuramidase NamZ N-terminal" evidence="2">
    <location>
        <begin position="47"/>
        <end position="270"/>
    </location>
</feature>
<dbReference type="EMBL" id="CWJI01000002">
    <property type="protein sequence ID" value="CRY54412.1"/>
    <property type="molecule type" value="Genomic_DNA"/>
</dbReference>
<dbReference type="GO" id="GO:0033922">
    <property type="term" value="F:peptidoglycan beta-N-acetylmuramidase activity"/>
    <property type="evidence" value="ECO:0007669"/>
    <property type="project" value="InterPro"/>
</dbReference>
<dbReference type="Pfam" id="PF20732">
    <property type="entry name" value="NamZ_C"/>
    <property type="match status" value="1"/>
</dbReference>
<feature type="signal peptide" evidence="1">
    <location>
        <begin position="1"/>
        <end position="24"/>
    </location>
</feature>
<dbReference type="RefSeq" id="WP_053009210.1">
    <property type="nucleotide sequence ID" value="NZ_CWJI01000002.1"/>
</dbReference>
<evidence type="ECO:0000313" key="5">
    <source>
        <dbReference type="Proteomes" id="UP000043316"/>
    </source>
</evidence>
<accession>A0A0H5LU27</accession>
<dbReference type="Proteomes" id="UP000043316">
    <property type="component" value="Unassembled WGS sequence"/>
</dbReference>
<evidence type="ECO:0000259" key="3">
    <source>
        <dbReference type="Pfam" id="PF20732"/>
    </source>
</evidence>
<feature type="domain" description="Peptidoglycan beta-N-acetylmuramidase NamZ C-terminal" evidence="3">
    <location>
        <begin position="276"/>
        <end position="442"/>
    </location>
</feature>
<gene>
    <name evidence="4" type="ORF">ERS008476_01333</name>
</gene>
<dbReference type="PANTHER" id="PTHR42915:SF1">
    <property type="entry name" value="PEPTIDOGLYCAN BETA-N-ACETYLMURAMIDASE NAMZ"/>
    <property type="match status" value="1"/>
</dbReference>
<dbReference type="InterPro" id="IPR048502">
    <property type="entry name" value="NamZ_N"/>
</dbReference>
<dbReference type="Gene3D" id="3.90.1150.140">
    <property type="match status" value="1"/>
</dbReference>
<dbReference type="AlphaFoldDB" id="A0A0H5LU27"/>
<dbReference type="Pfam" id="PF07075">
    <property type="entry name" value="NamZ_N"/>
    <property type="match status" value="1"/>
</dbReference>
<feature type="chain" id="PRO_5005220212" evidence="1">
    <location>
        <begin position="25"/>
        <end position="443"/>
    </location>
</feature>
<dbReference type="InterPro" id="IPR048503">
    <property type="entry name" value="NamZ_C"/>
</dbReference>
<evidence type="ECO:0000313" key="4">
    <source>
        <dbReference type="EMBL" id="CRY54412.1"/>
    </source>
</evidence>
<organism evidence="4 5">
    <name type="scientific">Yersinia intermedia</name>
    <dbReference type="NCBI Taxonomy" id="631"/>
    <lineage>
        <taxon>Bacteria</taxon>
        <taxon>Pseudomonadati</taxon>
        <taxon>Pseudomonadota</taxon>
        <taxon>Gammaproteobacteria</taxon>
        <taxon>Enterobacterales</taxon>
        <taxon>Yersiniaceae</taxon>
        <taxon>Yersinia</taxon>
    </lineage>
</organism>
<protein>
    <submittedName>
        <fullName evidence="4">Alternate gene name: yzbB</fullName>
    </submittedName>
</protein>
<evidence type="ECO:0000259" key="2">
    <source>
        <dbReference type="Pfam" id="PF07075"/>
    </source>
</evidence>
<keyword evidence="1" id="KW-0732">Signal</keyword>
<dbReference type="PANTHER" id="PTHR42915">
    <property type="entry name" value="HYPOTHETICAL 460 KDA PROTEIN IN FEUA-SIGW INTERGENIC REGION [PRECURSOR]"/>
    <property type="match status" value="1"/>
</dbReference>